<evidence type="ECO:0008006" key="3">
    <source>
        <dbReference type="Google" id="ProtNLM"/>
    </source>
</evidence>
<proteinExistence type="predicted"/>
<accession>A0A3D8J564</accession>
<evidence type="ECO:0000313" key="2">
    <source>
        <dbReference type="Proteomes" id="UP000256424"/>
    </source>
</evidence>
<organism evidence="1 2">
    <name type="scientific">Helicobacter aurati</name>
    <dbReference type="NCBI Taxonomy" id="137778"/>
    <lineage>
        <taxon>Bacteria</taxon>
        <taxon>Pseudomonadati</taxon>
        <taxon>Campylobacterota</taxon>
        <taxon>Epsilonproteobacteria</taxon>
        <taxon>Campylobacterales</taxon>
        <taxon>Helicobacteraceae</taxon>
        <taxon>Helicobacter</taxon>
    </lineage>
</organism>
<protein>
    <recommendedName>
        <fullName evidence="3">Outer membrane beta-barrel protein</fullName>
    </recommendedName>
</protein>
<dbReference type="AlphaFoldDB" id="A0A3D8J564"/>
<dbReference type="EMBL" id="NXLW01000008">
    <property type="protein sequence ID" value="RDU72285.1"/>
    <property type="molecule type" value="Genomic_DNA"/>
</dbReference>
<dbReference type="RefSeq" id="WP_115582561.1">
    <property type="nucleotide sequence ID" value="NZ_NXLW01000008.1"/>
</dbReference>
<keyword evidence="2" id="KW-1185">Reference proteome</keyword>
<sequence>MKKINIKKKKKQGKYFLTVLWLYVFIYLQLSFAARPLNTDDADIIRKNHCQVETWVNVGQNDTSELWAVPTCNLFWNTEVSLGGMIGIETNILQFQIKKLFVDIKQKGWGIALTIGNTYIHWINNNKINNNEGNNTHFNIPVSIELWKSRIIGHISMGFNILNFNFKHSTITLGAGLETFVLPDSLSLLGEIYWIRAFDNVLYQIGVQTWLVKNILQINLTYGNDFSGQNHFVSLGFRILSAKLF</sequence>
<evidence type="ECO:0000313" key="1">
    <source>
        <dbReference type="EMBL" id="RDU72285.1"/>
    </source>
</evidence>
<name>A0A3D8J564_9HELI</name>
<reference evidence="1 2" key="1">
    <citation type="submission" date="2018-04" db="EMBL/GenBank/DDBJ databases">
        <title>Novel Campyloabacter and Helicobacter Species and Strains.</title>
        <authorList>
            <person name="Mannion A.J."/>
            <person name="Shen Z."/>
            <person name="Fox J.G."/>
        </authorList>
    </citation>
    <scope>NUCLEOTIDE SEQUENCE [LARGE SCALE GENOMIC DNA]</scope>
    <source>
        <strain evidence="1 2">MIT 97-5075</strain>
    </source>
</reference>
<gene>
    <name evidence="1" type="ORF">CQA66_05245</name>
</gene>
<comment type="caution">
    <text evidence="1">The sequence shown here is derived from an EMBL/GenBank/DDBJ whole genome shotgun (WGS) entry which is preliminary data.</text>
</comment>
<dbReference type="Proteomes" id="UP000256424">
    <property type="component" value="Unassembled WGS sequence"/>
</dbReference>